<evidence type="ECO:0000259" key="2">
    <source>
        <dbReference type="Pfam" id="PF20151"/>
    </source>
</evidence>
<keyword evidence="1" id="KW-0472">Membrane</keyword>
<dbReference type="InterPro" id="IPR045340">
    <property type="entry name" value="DUF6533"/>
</dbReference>
<feature type="transmembrane region" description="Helical" evidence="1">
    <location>
        <begin position="88"/>
        <end position="109"/>
    </location>
</feature>
<sequence length="396" mass="43698">MSSSLIDQAITSLGRAQTVNYANVICAALIAYDYLLTLPDEIRLIWPAKWNAGKIMFFLTRYPAFVDTSLTIVNLIQPNLKLSLCKPIYQAAAWMSFAGITIAEIIMMMRAHAIWGAKKQVLIFLVIFNLGIIIPDIVLLERSLRSLVFMPSPFPTLAPCVLIDADLSVYIDFILIMVSEFVVIVMTVWKCFSEWRASRSSLMKALLEDGVQYFVCMFAISFANLLVVKTALVDFSGLLFLIQRVLHAILSARILMHIREVVRPEADVEVSDMSFADAPNITKSVANSLSQMDFGEQQSSGTFGSTTSQIQSVESRPGFFKSLKPGPLNGVHITRGTITDEELYQVIGGGGGLPTELAEKGVLTLGFKAEATCCKLIPYAEMICGFVTYLLIICIS</sequence>
<accession>A0A9Q5HXY7</accession>
<keyword evidence="4" id="KW-1185">Reference proteome</keyword>
<evidence type="ECO:0000313" key="3">
    <source>
        <dbReference type="EMBL" id="OCB87905.1"/>
    </source>
</evidence>
<dbReference type="Pfam" id="PF20151">
    <property type="entry name" value="DUF6533"/>
    <property type="match status" value="1"/>
</dbReference>
<name>A0A9Q5HXY7_SANBA</name>
<evidence type="ECO:0000256" key="1">
    <source>
        <dbReference type="SAM" id="Phobius"/>
    </source>
</evidence>
<gene>
    <name evidence="3" type="ORF">A7U60_g5042</name>
</gene>
<feature type="transmembrane region" description="Helical" evidence="1">
    <location>
        <begin position="210"/>
        <end position="232"/>
    </location>
</feature>
<dbReference type="OrthoDB" id="3350812at2759"/>
<protein>
    <recommendedName>
        <fullName evidence="2">DUF6533 domain-containing protein</fullName>
    </recommendedName>
</protein>
<feature type="transmembrane region" description="Helical" evidence="1">
    <location>
        <begin position="167"/>
        <end position="189"/>
    </location>
</feature>
<dbReference type="EMBL" id="LNZH02000187">
    <property type="protein sequence ID" value="OCB87905.1"/>
    <property type="molecule type" value="Genomic_DNA"/>
</dbReference>
<reference evidence="3" key="1">
    <citation type="submission" date="2016-06" db="EMBL/GenBank/DDBJ databases">
        <title>Draft Genome sequence of the fungus Inonotus baumii.</title>
        <authorList>
            <person name="Zhu H."/>
            <person name="Lin W."/>
        </authorList>
    </citation>
    <scope>NUCLEOTIDE SEQUENCE</scope>
    <source>
        <strain evidence="3">821</strain>
    </source>
</reference>
<evidence type="ECO:0000313" key="4">
    <source>
        <dbReference type="Proteomes" id="UP000757232"/>
    </source>
</evidence>
<proteinExistence type="predicted"/>
<comment type="caution">
    <text evidence="3">The sequence shown here is derived from an EMBL/GenBank/DDBJ whole genome shotgun (WGS) entry which is preliminary data.</text>
</comment>
<keyword evidence="1" id="KW-0812">Transmembrane</keyword>
<feature type="transmembrane region" description="Helical" evidence="1">
    <location>
        <begin position="20"/>
        <end position="37"/>
    </location>
</feature>
<dbReference type="AlphaFoldDB" id="A0A9Q5HXY7"/>
<feature type="transmembrane region" description="Helical" evidence="1">
    <location>
        <begin position="121"/>
        <end position="140"/>
    </location>
</feature>
<dbReference type="Proteomes" id="UP000757232">
    <property type="component" value="Unassembled WGS sequence"/>
</dbReference>
<feature type="domain" description="DUF6533" evidence="2">
    <location>
        <begin position="21"/>
        <end position="65"/>
    </location>
</feature>
<keyword evidence="1" id="KW-1133">Transmembrane helix</keyword>
<organism evidence="3 4">
    <name type="scientific">Sanghuangporus baumii</name>
    <name type="common">Phellinus baumii</name>
    <dbReference type="NCBI Taxonomy" id="108892"/>
    <lineage>
        <taxon>Eukaryota</taxon>
        <taxon>Fungi</taxon>
        <taxon>Dikarya</taxon>
        <taxon>Basidiomycota</taxon>
        <taxon>Agaricomycotina</taxon>
        <taxon>Agaricomycetes</taxon>
        <taxon>Hymenochaetales</taxon>
        <taxon>Hymenochaetaceae</taxon>
        <taxon>Sanghuangporus</taxon>
    </lineage>
</organism>